<evidence type="ECO:0000256" key="2">
    <source>
        <dbReference type="ARBA" id="ARBA00004316"/>
    </source>
</evidence>
<feature type="coiled-coil region" evidence="6">
    <location>
        <begin position="283"/>
        <end position="313"/>
    </location>
</feature>
<dbReference type="GO" id="GO:0036126">
    <property type="term" value="C:sperm flagellum"/>
    <property type="evidence" value="ECO:0007669"/>
    <property type="project" value="TreeGrafter"/>
</dbReference>
<evidence type="ECO:0000256" key="7">
    <source>
        <dbReference type="SAM" id="MobiDB-lite"/>
    </source>
</evidence>
<keyword evidence="5" id="KW-0966">Cell projection</keyword>
<feature type="region of interest" description="Disordered" evidence="7">
    <location>
        <begin position="67"/>
        <end position="113"/>
    </location>
</feature>
<reference evidence="8 9" key="1">
    <citation type="submission" date="2019-09" db="EMBL/GenBank/DDBJ databases">
        <title>Bird 10,000 Genomes (B10K) Project - Family phase.</title>
        <authorList>
            <person name="Zhang G."/>
        </authorList>
    </citation>
    <scope>NUCLEOTIDE SEQUENCE [LARGE SCALE GENOMIC DNA]</scope>
    <source>
        <strain evidence="8">B10K-DU-001-03</strain>
        <tissue evidence="8">Muscle</tissue>
    </source>
</reference>
<keyword evidence="3" id="KW-0963">Cytoplasm</keyword>
<evidence type="ECO:0000313" key="9">
    <source>
        <dbReference type="Proteomes" id="UP000588334"/>
    </source>
</evidence>
<organism evidence="8 9">
    <name type="scientific">Sclerurus mexicanus</name>
    <name type="common">tawny-throated leaftosser</name>
    <dbReference type="NCBI Taxonomy" id="265632"/>
    <lineage>
        <taxon>Eukaryota</taxon>
        <taxon>Metazoa</taxon>
        <taxon>Chordata</taxon>
        <taxon>Craniata</taxon>
        <taxon>Vertebrata</taxon>
        <taxon>Euteleostomi</taxon>
        <taxon>Archelosauria</taxon>
        <taxon>Archosauria</taxon>
        <taxon>Dinosauria</taxon>
        <taxon>Saurischia</taxon>
        <taxon>Theropoda</taxon>
        <taxon>Coelurosauria</taxon>
        <taxon>Aves</taxon>
        <taxon>Neognathae</taxon>
        <taxon>Neoaves</taxon>
        <taxon>Telluraves</taxon>
        <taxon>Australaves</taxon>
        <taxon>Passeriformes</taxon>
        <taxon>Furnariidae</taxon>
        <taxon>Sclerurus</taxon>
    </lineage>
</organism>
<feature type="compositionally biased region" description="Basic and acidic residues" evidence="7">
    <location>
        <begin position="387"/>
        <end position="396"/>
    </location>
</feature>
<feature type="coiled-coil region" evidence="6">
    <location>
        <begin position="168"/>
        <end position="206"/>
    </location>
</feature>
<keyword evidence="9" id="KW-1185">Reference proteome</keyword>
<evidence type="ECO:0000313" key="8">
    <source>
        <dbReference type="EMBL" id="NXF82579.1"/>
    </source>
</evidence>
<accession>A0A7K8WVP2</accession>
<keyword evidence="4" id="KW-0206">Cytoskeleton</keyword>
<evidence type="ECO:0000256" key="6">
    <source>
        <dbReference type="SAM" id="Coils"/>
    </source>
</evidence>
<evidence type="ECO:0000256" key="5">
    <source>
        <dbReference type="ARBA" id="ARBA00023273"/>
    </source>
</evidence>
<dbReference type="EMBL" id="VWZF01006461">
    <property type="protein sequence ID" value="NXF82579.1"/>
    <property type="molecule type" value="Genomic_DNA"/>
</dbReference>
<dbReference type="GO" id="GO:0007288">
    <property type="term" value="P:sperm axoneme assembly"/>
    <property type="evidence" value="ECO:0007669"/>
    <property type="project" value="TreeGrafter"/>
</dbReference>
<dbReference type="GO" id="GO:0005856">
    <property type="term" value="C:cytoskeleton"/>
    <property type="evidence" value="ECO:0007669"/>
    <property type="project" value="UniProtKB-SubCell"/>
</dbReference>
<dbReference type="GO" id="GO:0005737">
    <property type="term" value="C:cytoplasm"/>
    <property type="evidence" value="ECO:0007669"/>
    <property type="project" value="TreeGrafter"/>
</dbReference>
<dbReference type="OrthoDB" id="10254713at2759"/>
<comment type="subcellular location">
    <subcellularLocation>
        <location evidence="2">Cell projection</location>
    </subcellularLocation>
    <subcellularLocation>
        <location evidence="1">Cytoplasm</location>
        <location evidence="1">Cytoskeleton</location>
    </subcellularLocation>
</comment>
<dbReference type="InterPro" id="IPR042618">
    <property type="entry name" value="IQCG"/>
</dbReference>
<dbReference type="PANTHER" id="PTHR14871:SF1">
    <property type="entry name" value="DYNEIN REGULATORY COMPLEX PROTEIN 9"/>
    <property type="match status" value="1"/>
</dbReference>
<proteinExistence type="predicted"/>
<dbReference type="Proteomes" id="UP000588334">
    <property type="component" value="Unassembled WGS sequence"/>
</dbReference>
<feature type="non-terminal residue" evidence="8">
    <location>
        <position position="1"/>
    </location>
</feature>
<comment type="caution">
    <text evidence="8">The sequence shown here is derived from an EMBL/GenBank/DDBJ whole genome shotgun (WGS) entry which is preliminary data.</text>
</comment>
<dbReference type="PROSITE" id="PS50096">
    <property type="entry name" value="IQ"/>
    <property type="match status" value="1"/>
</dbReference>
<keyword evidence="6" id="KW-0175">Coiled coil</keyword>
<evidence type="ECO:0000256" key="3">
    <source>
        <dbReference type="ARBA" id="ARBA00022490"/>
    </source>
</evidence>
<feature type="region of interest" description="Disordered" evidence="7">
    <location>
        <begin position="375"/>
        <end position="396"/>
    </location>
</feature>
<feature type="compositionally biased region" description="Basic and acidic residues" evidence="7">
    <location>
        <begin position="83"/>
        <end position="98"/>
    </location>
</feature>
<sequence>MEKITHLEALLFTAVLENCVDQLAILGYIVSVSPEDKTDLSHNGIQEMKEIIETQKELGINDPELMSTRQESGETVTSTALKNTEHKQQMGKTKDQKNTHHPSKRGRKHSALPVEKLRKIQADRQYASDVITATMKEMEESGIFISLTEANEREKEKKNKFYDILRREEEGKKEIKSLQKQLQDVKRQTEKELQNRDKIIDCLKEKLQEKTAKMQTECSYMKKNTDLQVHQTQKKCSNKENALDTEIQRLRSKTEEENQLHMQTENFLKQQYQKVQEKLEYWMEKYENDTDAKEEELDDLKALKAENLETMQQFAKECLTFEQTIITDRSEKDTKRKQREQDDLELRSILKLQAWWKGMMVRKFLGPYQALEKLLKEQPPTQKKTGKKETSGAKKK</sequence>
<feature type="non-terminal residue" evidence="8">
    <location>
        <position position="396"/>
    </location>
</feature>
<dbReference type="CDD" id="cd23766">
    <property type="entry name" value="IQCG"/>
    <property type="match status" value="1"/>
</dbReference>
<name>A0A7K8WVP2_9FURN</name>
<protein>
    <submittedName>
        <fullName evidence="8">DRC9 protein</fullName>
    </submittedName>
</protein>
<feature type="compositionally biased region" description="Basic residues" evidence="7">
    <location>
        <begin position="99"/>
        <end position="110"/>
    </location>
</feature>
<gene>
    <name evidence="8" type="primary">Iqcg</name>
    <name evidence="8" type="ORF">SCLMEX_R10645</name>
</gene>
<feature type="compositionally biased region" description="Polar residues" evidence="7">
    <location>
        <begin position="67"/>
        <end position="82"/>
    </location>
</feature>
<evidence type="ECO:0000256" key="1">
    <source>
        <dbReference type="ARBA" id="ARBA00004245"/>
    </source>
</evidence>
<dbReference type="AlphaFoldDB" id="A0A7K8WVP2"/>
<evidence type="ECO:0000256" key="4">
    <source>
        <dbReference type="ARBA" id="ARBA00023212"/>
    </source>
</evidence>
<dbReference type="PANTHER" id="PTHR14871">
    <property type="entry name" value="DYNEIN REGULATORY COMPLEX PROTEIN 9"/>
    <property type="match status" value="1"/>
</dbReference>